<dbReference type="STRING" id="1618337.UT28_C0001G0562"/>
<feature type="domain" description="DUF4037" evidence="1">
    <location>
        <begin position="144"/>
        <end position="242"/>
    </location>
</feature>
<evidence type="ECO:0000313" key="3">
    <source>
        <dbReference type="Proteomes" id="UP000035648"/>
    </source>
</evidence>
<dbReference type="InterPro" id="IPR025117">
    <property type="entry name" value="DUF4037"/>
</dbReference>
<dbReference type="Proteomes" id="UP000035648">
    <property type="component" value="Chromosome"/>
</dbReference>
<proteinExistence type="predicted"/>
<dbReference type="KEGG" id="bbgw:UT28_C0001G0562"/>
<protein>
    <recommendedName>
        <fullName evidence="1">DUF4037 domain-containing protein</fullName>
    </recommendedName>
</protein>
<accession>A0A0G4B341</accession>
<reference evidence="2 3" key="1">
    <citation type="journal article" date="2015" name="Nature">
        <title>rRNA introns, odd ribosomes, and small enigmatic genomes across a large radiation of phyla.</title>
        <authorList>
            <person name="Brown C.T."/>
            <person name="Hug L.A."/>
            <person name="Thomas B.C."/>
            <person name="Sharon I."/>
            <person name="Castelle C.J."/>
            <person name="Singh A."/>
            <person name="Wilkins M.J."/>
            <person name="Williams K.H."/>
            <person name="Banfield J.F."/>
        </authorList>
    </citation>
    <scope>NUCLEOTIDE SEQUENCE [LARGE SCALE GENOMIC DNA]</scope>
</reference>
<dbReference type="EMBL" id="CP011213">
    <property type="protein sequence ID" value="AKM82366.1"/>
    <property type="molecule type" value="Genomic_DNA"/>
</dbReference>
<evidence type="ECO:0000313" key="2">
    <source>
        <dbReference type="EMBL" id="AKM82366.1"/>
    </source>
</evidence>
<dbReference type="Pfam" id="PF13228">
    <property type="entry name" value="DUF4037"/>
    <property type="match status" value="1"/>
</dbReference>
<organism evidence="2 3">
    <name type="scientific">Berkelbacteria bacterium GW2011_GWE1_39_12</name>
    <dbReference type="NCBI Taxonomy" id="1618337"/>
    <lineage>
        <taxon>Bacteria</taxon>
        <taxon>Candidatus Berkelbacteria</taxon>
    </lineage>
</organism>
<name>A0A0G4B341_9BACT</name>
<dbReference type="AlphaFoldDB" id="A0A0G4B341"/>
<sequence length="332" mass="38574">MSKFIPGLELSERFFFEAVKPILDKELPNLKYSAGLIGYGSEVLGFDTEESTDHHWGPRFLMFLEEENFDAQKVEIDKILSEKLPHNFLGFSTNYTEGDKIGVRHPEPITSGPIRHFVEFYTIKSYLEKRLNISSVESLTNVDWIKFPEQRLLETISGKVFIDGLGKLEEMREALHYYPKDVWLYRLASEWQKISDIEAFVGRCGDVDDDLGSRLVASDIIKSIMNLCFLMERSYIPYSKWFGSGFKRLKSSEVLLPVLMNIMTSPDWKERESNLSQAYKIIAHMHNNLNITEKMSEEVESYYGRPYLVIRADKFAEKIMDQIPEGSREEMK</sequence>
<evidence type="ECO:0000259" key="1">
    <source>
        <dbReference type="Pfam" id="PF13228"/>
    </source>
</evidence>
<gene>
    <name evidence="2" type="ORF">UT28_C0001G0562</name>
</gene>